<keyword evidence="6" id="KW-1185">Reference proteome</keyword>
<keyword evidence="1" id="KW-0862">Zinc</keyword>
<dbReference type="Proteomes" id="UP000502823">
    <property type="component" value="Unassembled WGS sequence"/>
</dbReference>
<name>A0A6L2PUZ8_COPFO</name>
<dbReference type="InterPro" id="IPR043502">
    <property type="entry name" value="DNA/RNA_pol_sf"/>
</dbReference>
<accession>A0A6L2PUZ8</accession>
<comment type="caution">
    <text evidence="5">The sequence shown here is derived from an EMBL/GenBank/DDBJ whole genome shotgun (WGS) entry which is preliminary data.</text>
</comment>
<dbReference type="AlphaFoldDB" id="A0A6L2PUZ8"/>
<evidence type="ECO:0000256" key="2">
    <source>
        <dbReference type="SAM" id="MobiDB-lite"/>
    </source>
</evidence>
<dbReference type="GO" id="GO:0071897">
    <property type="term" value="P:DNA biosynthetic process"/>
    <property type="evidence" value="ECO:0007669"/>
    <property type="project" value="UniProtKB-ARBA"/>
</dbReference>
<gene>
    <name evidence="5" type="ORF">Cfor_00684</name>
</gene>
<dbReference type="PROSITE" id="PS00028">
    <property type="entry name" value="ZINC_FINGER_C2H2_1"/>
    <property type="match status" value="1"/>
</dbReference>
<dbReference type="PANTHER" id="PTHR19446">
    <property type="entry name" value="REVERSE TRANSCRIPTASES"/>
    <property type="match status" value="1"/>
</dbReference>
<feature type="region of interest" description="Disordered" evidence="2">
    <location>
        <begin position="1"/>
        <end position="35"/>
    </location>
</feature>
<dbReference type="EMBL" id="BLKM01000636">
    <property type="protein sequence ID" value="GFG36441.1"/>
    <property type="molecule type" value="Genomic_DNA"/>
</dbReference>
<evidence type="ECO:0000313" key="5">
    <source>
        <dbReference type="EMBL" id="GFG36441.1"/>
    </source>
</evidence>
<dbReference type="CDD" id="cd01650">
    <property type="entry name" value="RT_nLTR_like"/>
    <property type="match status" value="1"/>
</dbReference>
<dbReference type="InterPro" id="IPR043128">
    <property type="entry name" value="Rev_trsase/Diguanyl_cyclase"/>
</dbReference>
<dbReference type="Gene3D" id="3.30.70.270">
    <property type="match status" value="1"/>
</dbReference>
<feature type="region of interest" description="Disordered" evidence="2">
    <location>
        <begin position="225"/>
        <end position="321"/>
    </location>
</feature>
<organism evidence="5 6">
    <name type="scientific">Coptotermes formosanus</name>
    <name type="common">Formosan subterranean termite</name>
    <dbReference type="NCBI Taxonomy" id="36987"/>
    <lineage>
        <taxon>Eukaryota</taxon>
        <taxon>Metazoa</taxon>
        <taxon>Ecdysozoa</taxon>
        <taxon>Arthropoda</taxon>
        <taxon>Hexapoda</taxon>
        <taxon>Insecta</taxon>
        <taxon>Pterygota</taxon>
        <taxon>Neoptera</taxon>
        <taxon>Polyneoptera</taxon>
        <taxon>Dictyoptera</taxon>
        <taxon>Blattodea</taxon>
        <taxon>Blattoidea</taxon>
        <taxon>Termitoidae</taxon>
        <taxon>Rhinotermitidae</taxon>
        <taxon>Coptotermes</taxon>
    </lineage>
</organism>
<dbReference type="PROSITE" id="PS50878">
    <property type="entry name" value="RT_POL"/>
    <property type="match status" value="1"/>
</dbReference>
<dbReference type="PROSITE" id="PS50157">
    <property type="entry name" value="ZINC_FINGER_C2H2_2"/>
    <property type="match status" value="1"/>
</dbReference>
<keyword evidence="1" id="KW-0863">Zinc-finger</keyword>
<feature type="compositionally biased region" description="Polar residues" evidence="2">
    <location>
        <begin position="234"/>
        <end position="254"/>
    </location>
</feature>
<evidence type="ECO:0000259" key="3">
    <source>
        <dbReference type="PROSITE" id="PS50157"/>
    </source>
</evidence>
<keyword evidence="1" id="KW-0479">Metal-binding</keyword>
<evidence type="ECO:0008006" key="7">
    <source>
        <dbReference type="Google" id="ProtNLM"/>
    </source>
</evidence>
<dbReference type="Pfam" id="PF00078">
    <property type="entry name" value="RVT_1"/>
    <property type="match status" value="1"/>
</dbReference>
<dbReference type="Gene3D" id="3.30.160.60">
    <property type="entry name" value="Classic Zinc Finger"/>
    <property type="match status" value="1"/>
</dbReference>
<evidence type="ECO:0000256" key="1">
    <source>
        <dbReference type="PROSITE-ProRule" id="PRU00042"/>
    </source>
</evidence>
<dbReference type="InParanoid" id="A0A6L2PUZ8"/>
<dbReference type="InterPro" id="IPR013087">
    <property type="entry name" value="Znf_C2H2_type"/>
</dbReference>
<dbReference type="SUPFAM" id="SSF56672">
    <property type="entry name" value="DNA/RNA polymerases"/>
    <property type="match status" value="1"/>
</dbReference>
<reference evidence="6" key="1">
    <citation type="submission" date="2020-01" db="EMBL/GenBank/DDBJ databases">
        <title>Draft genome sequence of the Termite Coptotermes fromosanus.</title>
        <authorList>
            <person name="Itakura S."/>
            <person name="Yosikawa Y."/>
            <person name="Umezawa K."/>
        </authorList>
    </citation>
    <scope>NUCLEOTIDE SEQUENCE [LARGE SCALE GENOMIC DNA]</scope>
</reference>
<feature type="domain" description="Reverse transcriptase" evidence="4">
    <location>
        <begin position="570"/>
        <end position="845"/>
    </location>
</feature>
<dbReference type="InterPro" id="IPR000477">
    <property type="entry name" value="RT_dom"/>
</dbReference>
<dbReference type="GO" id="GO:0008270">
    <property type="term" value="F:zinc ion binding"/>
    <property type="evidence" value="ECO:0007669"/>
    <property type="project" value="UniProtKB-KW"/>
</dbReference>
<feature type="domain" description="C2H2-type" evidence="3">
    <location>
        <begin position="121"/>
        <end position="149"/>
    </location>
</feature>
<evidence type="ECO:0000313" key="6">
    <source>
        <dbReference type="Proteomes" id="UP000502823"/>
    </source>
</evidence>
<sequence>MAPSTVVGLGQTGGPLYDDDSEDSANENGNSPDALPKVIQSDIQLPIPFGMQSCDICKLQNKGDNILLNLNNALRHARNHHRGVDVCFSCSSCGKIYKNKHAAQCHVPKCKGPVSRDDKRVICNICRQAFETQRGLSQHERFVHPVVRNDKRENAATERPVRVQAKGFGKVWRKEEIETMIRLERSLYGHPQIAKQMMAHIPGKTAKQIRDKRKEPSYKSLVEAYNASRGASPGKSSDQIVTATSSSESVSDAPQQVARLYIAETDDGDNTDREENSRQQSSPTPTSEERTLGHGAPASTGHRSASEARTGRGISLGRGPGTGCMMRGGCVTECEHFNKRGDEAPQTEGVEAKNQDNTKKLRTETIRQALAESRDTSPLSHKYRDLHSRMISHLAAKSENEDLITQTRVDDIYAEIIAHIEPKRSTRVKIRKRTRDSKTQAGCKRKRKKYIYARTQELFRKNPNLLAKYIREGTPWLDKQDSRSPKTEEVKSFYNSLWGTQPEITIPFAVSESDQKALEVCEVFQTITAQDITERIKRMRKSTAPGPDGVERKHLSSLDMREIMPILFNIILVSKTQPKAWNANRTILIPKEGKDPSRIQNYRPQTISSLICRTYWGIVDKKLREVLSFSPRQKDFVHETGCFNNVHILNETIKAAKDRNGLVAVQLDTAKAFNTVPHKAIEAALCPLSLPQYVRETITNSYKSLKTTIEYSGSQTEVALRRGIKQGDPLSPFIFNAIMDPLLKQLERMKGYEIDENHNISALAFADDLILLATAKEDAQTLRQHTESFLCQLGMRIAAEKCASFQIKRTKDSWYTANPDLQLTTGDKIPSSSVDSSLNYLGGNISPWYGLQYKDLGDQLKSTLEG</sequence>
<proteinExistence type="predicted"/>
<evidence type="ECO:0000259" key="4">
    <source>
        <dbReference type="PROSITE" id="PS50878"/>
    </source>
</evidence>
<dbReference type="OrthoDB" id="8197512at2759"/>
<protein>
    <recommendedName>
        <fullName evidence="7">Reverse transcriptase domain-containing protein</fullName>
    </recommendedName>
</protein>